<keyword evidence="1" id="KW-0500">Molybdenum</keyword>
<proteinExistence type="predicted"/>
<dbReference type="InterPro" id="IPR037165">
    <property type="entry name" value="AldOxase/xan_DH_Mopterin-bd_sf"/>
</dbReference>
<gene>
    <name evidence="4" type="ORF">J07HQW1_01898</name>
</gene>
<dbReference type="InterPro" id="IPR036856">
    <property type="entry name" value="Ald_Oxase/Xan_DH_a/b_sf"/>
</dbReference>
<dbReference type="InterPro" id="IPR008274">
    <property type="entry name" value="AldOxase/xan_DH_MoCoBD1"/>
</dbReference>
<dbReference type="Pfam" id="PF02738">
    <property type="entry name" value="MoCoBD_1"/>
    <property type="match status" value="1"/>
</dbReference>
<evidence type="ECO:0000313" key="4">
    <source>
        <dbReference type="EMBL" id="ERG91864.1"/>
    </source>
</evidence>
<dbReference type="PANTHER" id="PTHR11908:SF132">
    <property type="entry name" value="ALDEHYDE OXIDASE 1-RELATED"/>
    <property type="match status" value="1"/>
</dbReference>
<dbReference type="Gene3D" id="3.90.1170.50">
    <property type="entry name" value="Aldehyde oxidase/xanthine dehydrogenase, a/b hammerhead"/>
    <property type="match status" value="1"/>
</dbReference>
<dbReference type="InterPro" id="IPR046867">
    <property type="entry name" value="AldOxase/xan_DH_MoCoBD2"/>
</dbReference>
<accession>U1MPK8</accession>
<dbReference type="SUPFAM" id="SSF56003">
    <property type="entry name" value="Molybdenum cofactor-binding domain"/>
    <property type="match status" value="1"/>
</dbReference>
<dbReference type="Proteomes" id="UP000030649">
    <property type="component" value="Unassembled WGS sequence"/>
</dbReference>
<dbReference type="Pfam" id="PF01315">
    <property type="entry name" value="Ald_Xan_dh_C"/>
    <property type="match status" value="1"/>
</dbReference>
<keyword evidence="2" id="KW-0560">Oxidoreductase</keyword>
<dbReference type="Pfam" id="PF20256">
    <property type="entry name" value="MoCoBD_2"/>
    <property type="match status" value="1"/>
</dbReference>
<feature type="domain" description="Aldehyde oxidase/xanthine dehydrogenase a/b hammerhead" evidence="3">
    <location>
        <begin position="21"/>
        <end position="143"/>
    </location>
</feature>
<evidence type="ECO:0000313" key="5">
    <source>
        <dbReference type="Proteomes" id="UP000030649"/>
    </source>
</evidence>
<evidence type="ECO:0000256" key="1">
    <source>
        <dbReference type="ARBA" id="ARBA00022505"/>
    </source>
</evidence>
<dbReference type="PANTHER" id="PTHR11908">
    <property type="entry name" value="XANTHINE DEHYDROGENASE"/>
    <property type="match status" value="1"/>
</dbReference>
<dbReference type="HOGENOM" id="CLU_001681_2_0_2"/>
<dbReference type="GO" id="GO:0005506">
    <property type="term" value="F:iron ion binding"/>
    <property type="evidence" value="ECO:0007669"/>
    <property type="project" value="InterPro"/>
</dbReference>
<organism evidence="4 5">
    <name type="scientific">Haloquadratum walsbyi J07HQW1</name>
    <dbReference type="NCBI Taxonomy" id="1238424"/>
    <lineage>
        <taxon>Archaea</taxon>
        <taxon>Methanobacteriati</taxon>
        <taxon>Methanobacteriota</taxon>
        <taxon>Stenosarchaea group</taxon>
        <taxon>Halobacteria</taxon>
        <taxon>Halobacteriales</taxon>
        <taxon>Haloferacaceae</taxon>
        <taxon>Haloquadratum</taxon>
    </lineage>
</organism>
<dbReference type="GO" id="GO:0016491">
    <property type="term" value="F:oxidoreductase activity"/>
    <property type="evidence" value="ECO:0007669"/>
    <property type="project" value="UniProtKB-KW"/>
</dbReference>
<protein>
    <submittedName>
        <fullName evidence="4">Aerobic-type carbon monoxide dehydrogenase, large subunit CoxL/CutL-like protein</fullName>
    </submittedName>
</protein>
<evidence type="ECO:0000259" key="3">
    <source>
        <dbReference type="SMART" id="SM01008"/>
    </source>
</evidence>
<evidence type="ECO:0000256" key="2">
    <source>
        <dbReference type="ARBA" id="ARBA00023002"/>
    </source>
</evidence>
<dbReference type="InterPro" id="IPR000674">
    <property type="entry name" value="Ald_Oxase/Xan_DH_a/b"/>
</dbReference>
<dbReference type="STRING" id="1238424.J07HQW1_01898"/>
<dbReference type="InterPro" id="IPR016208">
    <property type="entry name" value="Ald_Oxase/xanthine_DH-like"/>
</dbReference>
<dbReference type="SMART" id="SM01008">
    <property type="entry name" value="Ald_Xan_dh_C"/>
    <property type="match status" value="1"/>
</dbReference>
<dbReference type="AlphaFoldDB" id="U1MPK8"/>
<reference evidence="4 5" key="1">
    <citation type="journal article" date="2013" name="PLoS ONE">
        <title>Assembly-driven community genomics of a hypersaline microbial ecosystem.</title>
        <authorList>
            <person name="Podell S."/>
            <person name="Ugalde J.A."/>
            <person name="Narasingarao P."/>
            <person name="Banfield J.F."/>
            <person name="Heidelberg K.B."/>
            <person name="Allen E.E."/>
        </authorList>
    </citation>
    <scope>NUCLEOTIDE SEQUENCE [LARGE SCALE GENOMIC DNA]</scope>
    <source>
        <strain evidence="5">J07HQW1</strain>
    </source>
</reference>
<name>U1MPK8_9EURY</name>
<sequence>MSTDSGIGSDVRRREDRRVLLGESKGTDDIDASDALHVQFIRSEKAHARFNIDAETAREMNSVVEVFTPEDIKQCETSTPLPFRLFAAPMPGLDYPDEALWQRCFAETKAHYHGEILGIIVAETQRVARDALEAIDITYDALEPALTPAQALADDAPAVHEEVPDNVVFSAGQGDEASVAEMFEQASYTAELEKDPQRLSPSPLEPRSAIAAYETASGHLDFTATTQIPHAYRRLMAQMLAYPEHHIDVTVPDMGGGFGARQHPYPADVLLGWCAIELEETVRWRATRTENQLVENDGRGYEGTWEIAMADDGDLLGVRADIRYDLGAWVAWGAASLAEAGNLLMTGLYDIPTAYSHVTGVVTNTARVDAYRGVSSVPMILMLERLVSKVAKQADMDPAMVRKQNFVESDQFPYQAPGGALYDSGDYERNFDLGLETVDYQLLRKKQERLREEDRYIGIGFACATEVAGLGPASHIDAPSWGYGSVQVHPTGDVTVHCGGSNHGQGHETSLAQVAADELSIPFTDVRVVENSTKEVSEGAGTFASRTAALGGGAVVKSCRKIISKGIKLAADELAVPPETVTYNEGVFTATTAEDSNTQSFSFDEMASKVHLGQDIPDDMEPGLETQTYYDPENCTWPFGTHIAVIEVDPETGEFDFLDYVATEDCGVQINPTIVEGQLIGAIAQGVGQALYEDVEYGTDGTLLSDAFRTERVGSRGGYTLPKAEHIPEITIRSTETPSPHTPHGAKGMGEMGSIAAPGAILNAIEDAIEPFDPEPMTPPISSEKVWRAINTEGT</sequence>
<dbReference type="SUPFAM" id="SSF54665">
    <property type="entry name" value="CO dehydrogenase molybdoprotein N-domain-like"/>
    <property type="match status" value="1"/>
</dbReference>
<dbReference type="Gene3D" id="3.30.365.10">
    <property type="entry name" value="Aldehyde oxidase/xanthine dehydrogenase, molybdopterin binding domain"/>
    <property type="match status" value="4"/>
</dbReference>
<dbReference type="EMBL" id="KE356560">
    <property type="protein sequence ID" value="ERG91864.1"/>
    <property type="molecule type" value="Genomic_DNA"/>
</dbReference>